<sequence length="267" mass="30129">MAPPQLQCLNSAKQISRKIPCLRAGFSTSRIARAEDGRQRPESANALLDSLGNPASSQASRFGGGSPIRAPTKYQNVLPTRMSYQRPPPAANSKSNESILKLTQRHLYADRDQAKRNAVNAKDGADAVADLKDSDRANKFTRMVTRRWKTGDVYAPHDLSDVEMMKWKRRSRPTHDAFDVLDMNPLDHYRNFSIMSEYMTDMGRIKHSKETGLRPVNQRRIARAIRRSIGIGLMPSVHKHPEILQTYVSRQLAVSTRERAHGGNRPM</sequence>
<evidence type="ECO:0000313" key="6">
    <source>
        <dbReference type="EMBL" id="TVY87825.1"/>
    </source>
</evidence>
<dbReference type="PANTHER" id="PTHR13479:SF40">
    <property type="entry name" value="SMALL RIBOSOMAL SUBUNIT PROTEIN BS18M"/>
    <property type="match status" value="1"/>
</dbReference>
<dbReference type="GO" id="GO:0003735">
    <property type="term" value="F:structural constituent of ribosome"/>
    <property type="evidence" value="ECO:0007669"/>
    <property type="project" value="InterPro"/>
</dbReference>
<dbReference type="InterPro" id="IPR001648">
    <property type="entry name" value="Ribosomal_bS18"/>
</dbReference>
<evidence type="ECO:0000256" key="1">
    <source>
        <dbReference type="ARBA" id="ARBA00005589"/>
    </source>
</evidence>
<dbReference type="GO" id="GO:0032543">
    <property type="term" value="P:mitochondrial translation"/>
    <property type="evidence" value="ECO:0007669"/>
    <property type="project" value="TreeGrafter"/>
</dbReference>
<evidence type="ECO:0000256" key="3">
    <source>
        <dbReference type="ARBA" id="ARBA00023274"/>
    </source>
</evidence>
<dbReference type="Pfam" id="PF01084">
    <property type="entry name" value="Ribosomal_S18"/>
    <property type="match status" value="1"/>
</dbReference>
<keyword evidence="3" id="KW-0687">Ribonucleoprotein</keyword>
<keyword evidence="2 6" id="KW-0689">Ribosomal protein</keyword>
<keyword evidence="7" id="KW-1185">Reference proteome</keyword>
<gene>
    <name evidence="6" type="primary">rsm18</name>
    <name evidence="6" type="ORF">LAWI1_G005759</name>
</gene>
<dbReference type="Gene3D" id="4.10.640.10">
    <property type="entry name" value="Ribosomal protein S18"/>
    <property type="match status" value="1"/>
</dbReference>
<dbReference type="GO" id="GO:0070181">
    <property type="term" value="F:small ribosomal subunit rRNA binding"/>
    <property type="evidence" value="ECO:0007669"/>
    <property type="project" value="TreeGrafter"/>
</dbReference>
<organism evidence="6 7">
    <name type="scientific">Lachnellula willkommii</name>
    <dbReference type="NCBI Taxonomy" id="215461"/>
    <lineage>
        <taxon>Eukaryota</taxon>
        <taxon>Fungi</taxon>
        <taxon>Dikarya</taxon>
        <taxon>Ascomycota</taxon>
        <taxon>Pezizomycotina</taxon>
        <taxon>Leotiomycetes</taxon>
        <taxon>Helotiales</taxon>
        <taxon>Lachnaceae</taxon>
        <taxon>Lachnellula</taxon>
    </lineage>
</organism>
<feature type="region of interest" description="Disordered" evidence="5">
    <location>
        <begin position="51"/>
        <end position="70"/>
    </location>
</feature>
<dbReference type="PANTHER" id="PTHR13479">
    <property type="entry name" value="30S RIBOSOMAL PROTEIN S18"/>
    <property type="match status" value="1"/>
</dbReference>
<dbReference type="FunFam" id="4.10.640.10:FF:000013">
    <property type="entry name" value="37S ribosomal protein S18"/>
    <property type="match status" value="1"/>
</dbReference>
<dbReference type="InterPro" id="IPR036870">
    <property type="entry name" value="Ribosomal_bS18_sf"/>
</dbReference>
<dbReference type="Proteomes" id="UP000315522">
    <property type="component" value="Unassembled WGS sequence"/>
</dbReference>
<dbReference type="EMBL" id="QGML01002131">
    <property type="protein sequence ID" value="TVY87825.1"/>
    <property type="molecule type" value="Genomic_DNA"/>
</dbReference>
<accession>A0A559M4D4</accession>
<evidence type="ECO:0000256" key="5">
    <source>
        <dbReference type="SAM" id="MobiDB-lite"/>
    </source>
</evidence>
<protein>
    <recommendedName>
        <fullName evidence="4">Small ribosomal subunit protein bS18m</fullName>
    </recommendedName>
</protein>
<dbReference type="SUPFAM" id="SSF46911">
    <property type="entry name" value="Ribosomal protein S18"/>
    <property type="match status" value="1"/>
</dbReference>
<dbReference type="AlphaFoldDB" id="A0A559M4D4"/>
<comment type="similarity">
    <text evidence="1">Belongs to the bacterial ribosomal protein bS18 family.</text>
</comment>
<comment type="caution">
    <text evidence="6">The sequence shown here is derived from an EMBL/GenBank/DDBJ whole genome shotgun (WGS) entry which is preliminary data.</text>
</comment>
<name>A0A559M4D4_9HELO</name>
<dbReference type="GO" id="GO:0005763">
    <property type="term" value="C:mitochondrial small ribosomal subunit"/>
    <property type="evidence" value="ECO:0007669"/>
    <property type="project" value="TreeGrafter"/>
</dbReference>
<evidence type="ECO:0000256" key="2">
    <source>
        <dbReference type="ARBA" id="ARBA00022980"/>
    </source>
</evidence>
<evidence type="ECO:0000256" key="4">
    <source>
        <dbReference type="ARBA" id="ARBA00035264"/>
    </source>
</evidence>
<reference evidence="6 7" key="1">
    <citation type="submission" date="2018-05" db="EMBL/GenBank/DDBJ databases">
        <title>Genome sequencing and assembly of the regulated plant pathogen Lachnellula willkommii and related sister species for the development of diagnostic species identification markers.</title>
        <authorList>
            <person name="Giroux E."/>
            <person name="Bilodeau G."/>
        </authorList>
    </citation>
    <scope>NUCLEOTIDE SEQUENCE [LARGE SCALE GENOMIC DNA]</scope>
    <source>
        <strain evidence="6 7">CBS 172.35</strain>
    </source>
</reference>
<evidence type="ECO:0000313" key="7">
    <source>
        <dbReference type="Proteomes" id="UP000315522"/>
    </source>
</evidence>
<proteinExistence type="inferred from homology"/>